<sequence>MTDPIRTLIVDDDFRVSGIHRDLVDAHPGFQALPPVRDAASARRAIAEMEPQLLLLDVYLPDGDGIEVGRESGVDRFVLSAAADAATVRRAIGSGALQVILKPFPPNALHDRLSAYARFRNLLARDETALAQDDVDRALAAARGGIEQGPARDETRRLVLAALAGGEASAAEAAERAGVSRATAQRHLAALAAQGAVAVSLRYGSAGRPEHRYRRP</sequence>
<dbReference type="Pfam" id="PF12840">
    <property type="entry name" value="HTH_20"/>
    <property type="match status" value="1"/>
</dbReference>
<dbReference type="Proteomes" id="UP000093355">
    <property type="component" value="Unassembled WGS sequence"/>
</dbReference>
<dbReference type="InterPro" id="IPR051271">
    <property type="entry name" value="2C-system_Tx_regulators"/>
</dbReference>
<dbReference type="InterPro" id="IPR036388">
    <property type="entry name" value="WH-like_DNA-bd_sf"/>
</dbReference>
<dbReference type="Pfam" id="PF00072">
    <property type="entry name" value="Response_reg"/>
    <property type="match status" value="1"/>
</dbReference>
<dbReference type="OrthoDB" id="7187989at2"/>
<accession>A0A1B9NC74</accession>
<dbReference type="EMBL" id="LXMD01000022">
    <property type="protein sequence ID" value="OCG74199.1"/>
    <property type="molecule type" value="Genomic_DNA"/>
</dbReference>
<dbReference type="PANTHER" id="PTHR45526">
    <property type="entry name" value="TRANSCRIPTIONAL REGULATORY PROTEIN DPIA"/>
    <property type="match status" value="1"/>
</dbReference>
<dbReference type="PROSITE" id="PS50110">
    <property type="entry name" value="RESPONSE_REGULATORY"/>
    <property type="match status" value="1"/>
</dbReference>
<reference evidence="1 2" key="1">
    <citation type="submission" date="2016-05" db="EMBL/GenBank/DDBJ databases">
        <authorList>
            <person name="Lavstsen T."/>
            <person name="Jespersen J.S."/>
        </authorList>
    </citation>
    <scope>NUCLEOTIDE SEQUENCE [LARGE SCALE GENOMIC DNA]</scope>
    <source>
        <strain evidence="1 2">YLB-01</strain>
    </source>
</reference>
<dbReference type="SUPFAM" id="SSF52172">
    <property type="entry name" value="CheY-like"/>
    <property type="match status" value="1"/>
</dbReference>
<proteinExistence type="predicted"/>
<evidence type="ECO:0000313" key="1">
    <source>
        <dbReference type="EMBL" id="OCG74199.1"/>
    </source>
</evidence>
<dbReference type="RefSeq" id="WP_067025439.1">
    <property type="nucleotide sequence ID" value="NZ_CP038256.1"/>
</dbReference>
<dbReference type="PANTHER" id="PTHR45526:SF1">
    <property type="entry name" value="TRANSCRIPTIONAL REGULATORY PROTEIN DCUR-RELATED"/>
    <property type="match status" value="1"/>
</dbReference>
<dbReference type="Gene3D" id="3.40.50.2300">
    <property type="match status" value="1"/>
</dbReference>
<dbReference type="AlphaFoldDB" id="A0A1B9NC74"/>
<protein>
    <submittedName>
        <fullName evidence="1">Two-component system response regulator</fullName>
    </submittedName>
</protein>
<dbReference type="Gene3D" id="1.10.10.10">
    <property type="entry name" value="Winged helix-like DNA-binding domain superfamily/Winged helix DNA-binding domain"/>
    <property type="match status" value="1"/>
</dbReference>
<dbReference type="SMART" id="SM00448">
    <property type="entry name" value="REC"/>
    <property type="match status" value="1"/>
</dbReference>
<name>A0A1B9NC74_9MICO</name>
<evidence type="ECO:0000313" key="2">
    <source>
        <dbReference type="Proteomes" id="UP000093355"/>
    </source>
</evidence>
<dbReference type="SUPFAM" id="SSF46785">
    <property type="entry name" value="Winged helix' DNA-binding domain"/>
    <property type="match status" value="1"/>
</dbReference>
<dbReference type="InterPro" id="IPR036390">
    <property type="entry name" value="WH_DNA-bd_sf"/>
</dbReference>
<dbReference type="STRING" id="904291.A7J15_04900"/>
<gene>
    <name evidence="1" type="ORF">A7J15_04900</name>
</gene>
<comment type="caution">
    <text evidence="1">The sequence shown here is derived from an EMBL/GenBank/DDBJ whole genome shotgun (WGS) entry which is preliminary data.</text>
</comment>
<keyword evidence="2" id="KW-1185">Reference proteome</keyword>
<dbReference type="InterPro" id="IPR011006">
    <property type="entry name" value="CheY-like_superfamily"/>
</dbReference>
<dbReference type="InterPro" id="IPR001789">
    <property type="entry name" value="Sig_transdc_resp-reg_receiver"/>
</dbReference>
<dbReference type="GO" id="GO:0000156">
    <property type="term" value="F:phosphorelay response regulator activity"/>
    <property type="evidence" value="ECO:0007669"/>
    <property type="project" value="TreeGrafter"/>
</dbReference>
<organism evidence="1 2">
    <name type="scientific">Microbacterium sediminis</name>
    <dbReference type="NCBI Taxonomy" id="904291"/>
    <lineage>
        <taxon>Bacteria</taxon>
        <taxon>Bacillati</taxon>
        <taxon>Actinomycetota</taxon>
        <taxon>Actinomycetes</taxon>
        <taxon>Micrococcales</taxon>
        <taxon>Microbacteriaceae</taxon>
        <taxon>Microbacterium</taxon>
    </lineage>
</organism>